<name>H8GFF9_9PSEU</name>
<keyword evidence="1" id="KW-1133">Transmembrane helix</keyword>
<dbReference type="OrthoDB" id="3573230at2"/>
<dbReference type="RefSeq" id="WP_005441332.1">
    <property type="nucleotide sequence ID" value="NZ_CM001466.1"/>
</dbReference>
<dbReference type="HOGENOM" id="CLU_1762773_0_0_11"/>
<keyword evidence="3" id="KW-1185">Reference proteome</keyword>
<evidence type="ECO:0000313" key="2">
    <source>
        <dbReference type="EMBL" id="EHY89058.1"/>
    </source>
</evidence>
<dbReference type="InterPro" id="IPR024244">
    <property type="entry name" value="DUF2537"/>
</dbReference>
<sequence length="147" mass="15099">GRAVVSRRGGQLARRVAAILDEPVRYRDPMTDATTLVHPPRSGAGPATAAVAWSRRSAAVDPTPWGTGLTVAAFIAAFVVVAMLALASALATETAGWVAVVAAAVVTGGLAPSLWLGRRVPVVRWVVLGAVAGTILSWFGVLFIAFG</sequence>
<protein>
    <recommendedName>
        <fullName evidence="4">DUF2537 domain-containing protein</fullName>
    </recommendedName>
</protein>
<feature type="non-terminal residue" evidence="2">
    <location>
        <position position="1"/>
    </location>
</feature>
<feature type="transmembrane region" description="Helical" evidence="1">
    <location>
        <begin position="122"/>
        <end position="146"/>
    </location>
</feature>
<evidence type="ECO:0000256" key="1">
    <source>
        <dbReference type="SAM" id="Phobius"/>
    </source>
</evidence>
<evidence type="ECO:0000313" key="3">
    <source>
        <dbReference type="Proteomes" id="UP000004705"/>
    </source>
</evidence>
<keyword evidence="1" id="KW-0472">Membrane</keyword>
<feature type="transmembrane region" description="Helical" evidence="1">
    <location>
        <begin position="95"/>
        <end position="115"/>
    </location>
</feature>
<evidence type="ECO:0008006" key="4">
    <source>
        <dbReference type="Google" id="ProtNLM"/>
    </source>
</evidence>
<gene>
    <name evidence="2" type="ORF">SacazDRAFT_02147</name>
</gene>
<proteinExistence type="predicted"/>
<feature type="transmembrane region" description="Helical" evidence="1">
    <location>
        <begin position="65"/>
        <end position="89"/>
    </location>
</feature>
<organism evidence="2 3">
    <name type="scientific">Saccharomonospora azurea NA-128</name>
    <dbReference type="NCBI Taxonomy" id="882081"/>
    <lineage>
        <taxon>Bacteria</taxon>
        <taxon>Bacillati</taxon>
        <taxon>Actinomycetota</taxon>
        <taxon>Actinomycetes</taxon>
        <taxon>Pseudonocardiales</taxon>
        <taxon>Pseudonocardiaceae</taxon>
        <taxon>Saccharomonospora</taxon>
    </lineage>
</organism>
<dbReference type="Proteomes" id="UP000004705">
    <property type="component" value="Chromosome"/>
</dbReference>
<dbReference type="AlphaFoldDB" id="H8GFF9"/>
<dbReference type="Pfam" id="PF10801">
    <property type="entry name" value="DUF2537"/>
    <property type="match status" value="1"/>
</dbReference>
<dbReference type="EMBL" id="CM001466">
    <property type="protein sequence ID" value="EHY89058.1"/>
    <property type="molecule type" value="Genomic_DNA"/>
</dbReference>
<keyword evidence="1" id="KW-0812">Transmembrane</keyword>
<reference evidence="2 3" key="1">
    <citation type="journal article" date="2012" name="Stand. Genomic Sci.">
        <title>Genome sequence of the soil bacterium Saccharomonospora azurea type strain (NA-128(T)).</title>
        <authorList>
            <person name="Klenk H.P."/>
            <person name="Held B."/>
            <person name="Lucas S."/>
            <person name="Lapidus A."/>
            <person name="Copeland A."/>
            <person name="Hammon N."/>
            <person name="Pitluck S."/>
            <person name="Goodwin L.A."/>
            <person name="Han C."/>
            <person name="Tapia R."/>
            <person name="Brambilla E.M."/>
            <person name="Potter G."/>
            <person name="Land M."/>
            <person name="Ivanova N."/>
            <person name="Rohde M."/>
            <person name="Goker M."/>
            <person name="Detter J.C."/>
            <person name="Kyrpides N.C."/>
            <person name="Woyke T."/>
        </authorList>
    </citation>
    <scope>NUCLEOTIDE SEQUENCE [LARGE SCALE GENOMIC DNA]</scope>
    <source>
        <strain evidence="2 3">NA-128</strain>
    </source>
</reference>
<accession>H8GFF9</accession>